<protein>
    <submittedName>
        <fullName evidence="2">ABC-2 type transport system permease protein</fullName>
    </submittedName>
</protein>
<name>A0A1H3QHL6_9PSEU</name>
<dbReference type="RefSeq" id="WP_177226852.1">
    <property type="nucleotide sequence ID" value="NZ_FNOK01000047.1"/>
</dbReference>
<dbReference type="STRING" id="418495.SAMN05216215_104765"/>
<proteinExistence type="predicted"/>
<keyword evidence="1" id="KW-1133">Transmembrane helix</keyword>
<sequence length="57" mass="5996">MTELHNVARGLGPNPFHYIPNTVAGNPFDPGPALVMIALSAVLLGGGLLALRRRDFG</sequence>
<evidence type="ECO:0000256" key="1">
    <source>
        <dbReference type="SAM" id="Phobius"/>
    </source>
</evidence>
<evidence type="ECO:0000313" key="3">
    <source>
        <dbReference type="Proteomes" id="UP000199529"/>
    </source>
</evidence>
<keyword evidence="1" id="KW-0472">Membrane</keyword>
<evidence type="ECO:0000313" key="2">
    <source>
        <dbReference type="EMBL" id="SDZ12495.1"/>
    </source>
</evidence>
<reference evidence="3" key="1">
    <citation type="submission" date="2016-10" db="EMBL/GenBank/DDBJ databases">
        <authorList>
            <person name="Varghese N."/>
            <person name="Submissions S."/>
        </authorList>
    </citation>
    <scope>NUCLEOTIDE SEQUENCE [LARGE SCALE GENOMIC DNA]</scope>
    <source>
        <strain evidence="3">CGMCC 4.3530</strain>
    </source>
</reference>
<feature type="transmembrane region" description="Helical" evidence="1">
    <location>
        <begin position="33"/>
        <end position="51"/>
    </location>
</feature>
<dbReference type="Proteomes" id="UP000199529">
    <property type="component" value="Unassembled WGS sequence"/>
</dbReference>
<dbReference type="EMBL" id="FNOK01000047">
    <property type="protein sequence ID" value="SDZ12495.1"/>
    <property type="molecule type" value="Genomic_DNA"/>
</dbReference>
<keyword evidence="1" id="KW-0812">Transmembrane</keyword>
<organism evidence="2 3">
    <name type="scientific">Saccharopolyspora shandongensis</name>
    <dbReference type="NCBI Taxonomy" id="418495"/>
    <lineage>
        <taxon>Bacteria</taxon>
        <taxon>Bacillati</taxon>
        <taxon>Actinomycetota</taxon>
        <taxon>Actinomycetes</taxon>
        <taxon>Pseudonocardiales</taxon>
        <taxon>Pseudonocardiaceae</taxon>
        <taxon>Saccharopolyspora</taxon>
    </lineage>
</organism>
<dbReference type="AlphaFoldDB" id="A0A1H3QHL6"/>
<gene>
    <name evidence="2" type="ORF">SAMN05216215_104765</name>
</gene>
<accession>A0A1H3QHL6</accession>
<keyword evidence="3" id="KW-1185">Reference proteome</keyword>